<proteinExistence type="predicted"/>
<accession>A0ABU3CIH7</accession>
<gene>
    <name evidence="1" type="ORF">RM545_05615</name>
</gene>
<sequence>MIGRNSFVILFFFGILCTGCKSESEEPESIETEPIVFTKEAELYLIKPEGDTIQKIDIEIADNDYERETGLMYRESMEENQGMLFVYDTQSPRSFYMKNTYFPLDLIFYNSDSTAVSFQENAQPLNEDHLRSGEAAQFILELNAGLVENWNIEEGDTFSVVTIEE</sequence>
<keyword evidence="2" id="KW-1185">Reference proteome</keyword>
<dbReference type="Proteomes" id="UP001245285">
    <property type="component" value="Unassembled WGS sequence"/>
</dbReference>
<organism evidence="1 2">
    <name type="scientific">Autumnicola lenta</name>
    <dbReference type="NCBI Taxonomy" id="3075593"/>
    <lineage>
        <taxon>Bacteria</taxon>
        <taxon>Pseudomonadati</taxon>
        <taxon>Bacteroidota</taxon>
        <taxon>Flavobacteriia</taxon>
        <taxon>Flavobacteriales</taxon>
        <taxon>Flavobacteriaceae</taxon>
        <taxon>Autumnicola</taxon>
    </lineage>
</organism>
<reference evidence="1 2" key="1">
    <citation type="submission" date="2023-09" db="EMBL/GenBank/DDBJ databases">
        <authorList>
            <person name="Rey-Velasco X."/>
        </authorList>
    </citation>
    <scope>NUCLEOTIDE SEQUENCE [LARGE SCALE GENOMIC DNA]</scope>
    <source>
        <strain evidence="1 2">F260</strain>
    </source>
</reference>
<dbReference type="Gene3D" id="2.60.120.1140">
    <property type="entry name" value="Protein of unknown function DUF192"/>
    <property type="match status" value="1"/>
</dbReference>
<evidence type="ECO:0000313" key="2">
    <source>
        <dbReference type="Proteomes" id="UP001245285"/>
    </source>
</evidence>
<comment type="caution">
    <text evidence="1">The sequence shown here is derived from an EMBL/GenBank/DDBJ whole genome shotgun (WGS) entry which is preliminary data.</text>
</comment>
<dbReference type="RefSeq" id="WP_311494337.1">
    <property type="nucleotide sequence ID" value="NZ_JAVRHO010000006.1"/>
</dbReference>
<dbReference type="PANTHER" id="PTHR37953:SF1">
    <property type="entry name" value="UPF0127 PROTEIN MJ1496"/>
    <property type="match status" value="1"/>
</dbReference>
<dbReference type="InterPro" id="IPR003795">
    <property type="entry name" value="DUF192"/>
</dbReference>
<name>A0ABU3CIH7_9FLAO</name>
<dbReference type="InterPro" id="IPR038695">
    <property type="entry name" value="Saro_0823-like_sf"/>
</dbReference>
<dbReference type="PANTHER" id="PTHR37953">
    <property type="entry name" value="UPF0127 PROTEIN MJ1496"/>
    <property type="match status" value="1"/>
</dbReference>
<protein>
    <submittedName>
        <fullName evidence="1">DUF192 domain-containing protein</fullName>
    </submittedName>
</protein>
<dbReference type="EMBL" id="JAVRHO010000006">
    <property type="protein sequence ID" value="MDT0646158.1"/>
    <property type="molecule type" value="Genomic_DNA"/>
</dbReference>
<evidence type="ECO:0000313" key="1">
    <source>
        <dbReference type="EMBL" id="MDT0646158.1"/>
    </source>
</evidence>
<dbReference type="Pfam" id="PF02643">
    <property type="entry name" value="DUF192"/>
    <property type="match status" value="1"/>
</dbReference>